<keyword evidence="1" id="KW-0472">Membrane</keyword>
<evidence type="ECO:0000313" key="2">
    <source>
        <dbReference type="EMBL" id="ESQ53007.1"/>
    </source>
</evidence>
<keyword evidence="1" id="KW-1133">Transmembrane helix</keyword>
<dbReference type="AlphaFoldDB" id="V4MCX7"/>
<keyword evidence="1" id="KW-0812">Transmembrane</keyword>
<dbReference type="EMBL" id="KI517385">
    <property type="protein sequence ID" value="ESQ53007.1"/>
    <property type="molecule type" value="Genomic_DNA"/>
</dbReference>
<proteinExistence type="predicted"/>
<accession>V4MCX7</accession>
<dbReference type="Gramene" id="ESQ53007">
    <property type="protein sequence ID" value="ESQ53007"/>
    <property type="gene ID" value="EUTSA_v10017680mg"/>
</dbReference>
<dbReference type="Proteomes" id="UP000030689">
    <property type="component" value="Unassembled WGS sequence"/>
</dbReference>
<evidence type="ECO:0000313" key="3">
    <source>
        <dbReference type="Proteomes" id="UP000030689"/>
    </source>
</evidence>
<gene>
    <name evidence="2" type="ORF">EUTSA_v10017680mg</name>
</gene>
<keyword evidence="3" id="KW-1185">Reference proteome</keyword>
<feature type="non-terminal residue" evidence="2">
    <location>
        <position position="1"/>
    </location>
</feature>
<dbReference type="KEGG" id="eus:EUTSA_v10017680mg"/>
<reference evidence="2 3" key="1">
    <citation type="journal article" date="2013" name="Front. Plant Sci.">
        <title>The Reference Genome of the Halophytic Plant Eutrema salsugineum.</title>
        <authorList>
            <person name="Yang R."/>
            <person name="Jarvis D.E."/>
            <person name="Chen H."/>
            <person name="Beilstein M.A."/>
            <person name="Grimwood J."/>
            <person name="Jenkins J."/>
            <person name="Shu S."/>
            <person name="Prochnik S."/>
            <person name="Xin M."/>
            <person name="Ma C."/>
            <person name="Schmutz J."/>
            <person name="Wing R.A."/>
            <person name="Mitchell-Olds T."/>
            <person name="Schumaker K.S."/>
            <person name="Wang X."/>
        </authorList>
    </citation>
    <scope>NUCLEOTIDE SEQUENCE [LARGE SCALE GENOMIC DNA]</scope>
</reference>
<name>V4MCX7_EUTSA</name>
<feature type="transmembrane region" description="Helical" evidence="1">
    <location>
        <begin position="20"/>
        <end position="37"/>
    </location>
</feature>
<organism evidence="2 3">
    <name type="scientific">Eutrema salsugineum</name>
    <name type="common">Saltwater cress</name>
    <name type="synonym">Sisymbrium salsugineum</name>
    <dbReference type="NCBI Taxonomy" id="72664"/>
    <lineage>
        <taxon>Eukaryota</taxon>
        <taxon>Viridiplantae</taxon>
        <taxon>Streptophyta</taxon>
        <taxon>Embryophyta</taxon>
        <taxon>Tracheophyta</taxon>
        <taxon>Spermatophyta</taxon>
        <taxon>Magnoliopsida</taxon>
        <taxon>eudicotyledons</taxon>
        <taxon>Gunneridae</taxon>
        <taxon>Pentapetalae</taxon>
        <taxon>rosids</taxon>
        <taxon>malvids</taxon>
        <taxon>Brassicales</taxon>
        <taxon>Brassicaceae</taxon>
        <taxon>Eutremeae</taxon>
        <taxon>Eutrema</taxon>
    </lineage>
</organism>
<protein>
    <submittedName>
        <fullName evidence="2">Uncharacterized protein</fullName>
    </submittedName>
</protein>
<evidence type="ECO:0000256" key="1">
    <source>
        <dbReference type="SAM" id="Phobius"/>
    </source>
</evidence>
<sequence>SHGGDDKVRRVLLDKLLQRLYINFSYQASFLITALWFQSHNPRTTAFVAARRLASTTSFEFSLSKDLTHPLVYS</sequence>